<dbReference type="EMBL" id="JACHHY010000017">
    <property type="protein sequence ID" value="MBB5019473.1"/>
    <property type="molecule type" value="Genomic_DNA"/>
</dbReference>
<reference evidence="1 2" key="1">
    <citation type="submission" date="2020-08" db="EMBL/GenBank/DDBJ databases">
        <title>Genomic Encyclopedia of Type Strains, Phase IV (KMG-IV): sequencing the most valuable type-strain genomes for metagenomic binning, comparative biology and taxonomic classification.</title>
        <authorList>
            <person name="Goeker M."/>
        </authorList>
    </citation>
    <scope>NUCLEOTIDE SEQUENCE [LARGE SCALE GENOMIC DNA]</scope>
    <source>
        <strain evidence="1 2">DSM 27165</strain>
    </source>
</reference>
<dbReference type="AlphaFoldDB" id="A0A840MT76"/>
<protein>
    <submittedName>
        <fullName evidence="1">Uncharacterized protein</fullName>
    </submittedName>
</protein>
<name>A0A840MT76_9PROT</name>
<proteinExistence type="predicted"/>
<accession>A0A840MT76</accession>
<keyword evidence="2" id="KW-1185">Reference proteome</keyword>
<evidence type="ECO:0000313" key="1">
    <source>
        <dbReference type="EMBL" id="MBB5019473.1"/>
    </source>
</evidence>
<dbReference type="Proteomes" id="UP000575898">
    <property type="component" value="Unassembled WGS sequence"/>
</dbReference>
<organism evidence="1 2">
    <name type="scientific">Chitinivorax tropicus</name>
    <dbReference type="NCBI Taxonomy" id="714531"/>
    <lineage>
        <taxon>Bacteria</taxon>
        <taxon>Pseudomonadati</taxon>
        <taxon>Pseudomonadota</taxon>
        <taxon>Betaproteobacteria</taxon>
        <taxon>Chitinivorax</taxon>
    </lineage>
</organism>
<comment type="caution">
    <text evidence="1">The sequence shown here is derived from an EMBL/GenBank/DDBJ whole genome shotgun (WGS) entry which is preliminary data.</text>
</comment>
<evidence type="ECO:0000313" key="2">
    <source>
        <dbReference type="Proteomes" id="UP000575898"/>
    </source>
</evidence>
<dbReference type="RefSeq" id="WP_184040405.1">
    <property type="nucleotide sequence ID" value="NZ_JACHHY010000017.1"/>
</dbReference>
<gene>
    <name evidence="1" type="ORF">HNQ59_002775</name>
</gene>
<sequence length="143" mass="15815">MRQGILRFHPPQPSLRAWACCLAMVWLNGGGQAEAASLGRLFYTPLERKALDEGRALSAQGDAPQVQESYRLRLDGYVDRKGSRATVWLNGQPVPIGSRFDQVQPTRIDAARRAVGLQWYKQSVSIQPGQVAELPLSSEQVAK</sequence>